<organism evidence="1 2">
    <name type="scientific">Wuchereria bancrofti</name>
    <dbReference type="NCBI Taxonomy" id="6293"/>
    <lineage>
        <taxon>Eukaryota</taxon>
        <taxon>Metazoa</taxon>
        <taxon>Ecdysozoa</taxon>
        <taxon>Nematoda</taxon>
        <taxon>Chromadorea</taxon>
        <taxon>Rhabditida</taxon>
        <taxon>Spirurina</taxon>
        <taxon>Spiruromorpha</taxon>
        <taxon>Filarioidea</taxon>
        <taxon>Onchocercidae</taxon>
        <taxon>Wuchereria</taxon>
    </lineage>
</organism>
<dbReference type="Proteomes" id="UP000270924">
    <property type="component" value="Unassembled WGS sequence"/>
</dbReference>
<gene>
    <name evidence="1" type="ORF">WBA_LOCUS7750</name>
</gene>
<accession>A0A3P7ED52</accession>
<protein>
    <submittedName>
        <fullName evidence="1">Uncharacterized protein</fullName>
    </submittedName>
</protein>
<keyword evidence="2" id="KW-1185">Reference proteome</keyword>
<evidence type="ECO:0000313" key="1">
    <source>
        <dbReference type="EMBL" id="VDM14364.1"/>
    </source>
</evidence>
<sequence length="127" mass="14732">MKIIPFGMKKPGLHPAARTQLNVQTEENKINTVFDYLTNELQVLETPKGVQFQGLTNHWRKKKPDVPTGADYFVKFIIIYYEIIMDQLQSSITEKVHPKDEVGVITTKLSRILISRNSKQKLYKSRK</sequence>
<name>A0A3P7ED52_WUCBA</name>
<dbReference type="InParanoid" id="A0A3P7ED52"/>
<dbReference type="EMBL" id="UYWW01005792">
    <property type="protein sequence ID" value="VDM14364.1"/>
    <property type="molecule type" value="Genomic_DNA"/>
</dbReference>
<evidence type="ECO:0000313" key="2">
    <source>
        <dbReference type="Proteomes" id="UP000270924"/>
    </source>
</evidence>
<dbReference type="AlphaFoldDB" id="A0A3P7ED52"/>
<proteinExistence type="predicted"/>
<reference evidence="1 2" key="1">
    <citation type="submission" date="2018-11" db="EMBL/GenBank/DDBJ databases">
        <authorList>
            <consortium name="Pathogen Informatics"/>
        </authorList>
    </citation>
    <scope>NUCLEOTIDE SEQUENCE [LARGE SCALE GENOMIC DNA]</scope>
</reference>